<dbReference type="PANTHER" id="PTHR32089">
    <property type="entry name" value="METHYL-ACCEPTING CHEMOTAXIS PROTEIN MCPB"/>
    <property type="match status" value="1"/>
</dbReference>
<keyword evidence="5" id="KW-1185">Reference proteome</keyword>
<evidence type="ECO:0000313" key="4">
    <source>
        <dbReference type="EMBL" id="MET4561580.1"/>
    </source>
</evidence>
<proteinExistence type="predicted"/>
<dbReference type="RefSeq" id="WP_354472103.1">
    <property type="nucleotide sequence ID" value="NZ_JBEPSB010000012.1"/>
</dbReference>
<evidence type="ECO:0000256" key="2">
    <source>
        <dbReference type="PROSITE-ProRule" id="PRU00284"/>
    </source>
</evidence>
<dbReference type="SUPFAM" id="SSF58104">
    <property type="entry name" value="Methyl-accepting chemotaxis protein (MCP) signaling domain"/>
    <property type="match status" value="1"/>
</dbReference>
<gene>
    <name evidence="4" type="ORF">ABIA69_002748</name>
</gene>
<keyword evidence="1 2" id="KW-0807">Transducer</keyword>
<evidence type="ECO:0000313" key="5">
    <source>
        <dbReference type="Proteomes" id="UP001549363"/>
    </source>
</evidence>
<dbReference type="EMBL" id="JBEPSB010000012">
    <property type="protein sequence ID" value="MET4561580.1"/>
    <property type="molecule type" value="Genomic_DNA"/>
</dbReference>
<dbReference type="PROSITE" id="PS50111">
    <property type="entry name" value="CHEMOTAXIS_TRANSDUC_2"/>
    <property type="match status" value="1"/>
</dbReference>
<organism evidence="4 5">
    <name type="scientific">Lysinibacillus parviboronicapiens</name>
    <dbReference type="NCBI Taxonomy" id="436516"/>
    <lineage>
        <taxon>Bacteria</taxon>
        <taxon>Bacillati</taxon>
        <taxon>Bacillota</taxon>
        <taxon>Bacilli</taxon>
        <taxon>Bacillales</taxon>
        <taxon>Bacillaceae</taxon>
        <taxon>Lysinibacillus</taxon>
    </lineage>
</organism>
<dbReference type="InterPro" id="IPR004089">
    <property type="entry name" value="MCPsignal_dom"/>
</dbReference>
<dbReference type="PANTHER" id="PTHR32089:SF112">
    <property type="entry name" value="LYSOZYME-LIKE PROTEIN-RELATED"/>
    <property type="match status" value="1"/>
</dbReference>
<dbReference type="SMART" id="SM00283">
    <property type="entry name" value="MA"/>
    <property type="match status" value="1"/>
</dbReference>
<comment type="caution">
    <text evidence="4">The sequence shown here is derived from an EMBL/GenBank/DDBJ whole genome shotgun (WGS) entry which is preliminary data.</text>
</comment>
<dbReference type="Gene3D" id="1.10.287.950">
    <property type="entry name" value="Methyl-accepting chemotaxis protein"/>
    <property type="match status" value="1"/>
</dbReference>
<reference evidence="4 5" key="1">
    <citation type="submission" date="2024-06" db="EMBL/GenBank/DDBJ databases">
        <title>Sorghum-associated microbial communities from plants grown in Nebraska, USA.</title>
        <authorList>
            <person name="Schachtman D."/>
        </authorList>
    </citation>
    <scope>NUCLEOTIDE SEQUENCE [LARGE SCALE GENOMIC DNA]</scope>
    <source>
        <strain evidence="4 5">736</strain>
    </source>
</reference>
<name>A0ABV2PKW4_9BACI</name>
<feature type="domain" description="Methyl-accepting transducer" evidence="3">
    <location>
        <begin position="154"/>
        <end position="273"/>
    </location>
</feature>
<protein>
    <submittedName>
        <fullName evidence="4">Uncharacterized protein YoxC</fullName>
    </submittedName>
</protein>
<evidence type="ECO:0000259" key="3">
    <source>
        <dbReference type="PROSITE" id="PS50111"/>
    </source>
</evidence>
<dbReference type="Proteomes" id="UP001549363">
    <property type="component" value="Unassembled WGS sequence"/>
</dbReference>
<evidence type="ECO:0000256" key="1">
    <source>
        <dbReference type="ARBA" id="ARBA00023224"/>
    </source>
</evidence>
<dbReference type="Pfam" id="PF00015">
    <property type="entry name" value="MCPsignal"/>
    <property type="match status" value="1"/>
</dbReference>
<sequence>MGVLQSLVETLPVFHEVFNNDIAITLNDKDTRKVLFITDGTKVKTQLKVGSIAENTPDFQQVVKGKIIKRSIPTEHFGIPINSEIYPVRENGVVVGVLSLLFPIEAQGKVEVFMESLQSIIQELQSKIHTIAAHSEELSATSESIAEKSRHALENSSRSNEVTDFIKTISKQTNLLGLNASIEAARAGQYGAGFNIVAQEVRKLSSETSTATEQIETSLKTITSNIQALMESVGHIEAASNEQAELVQQFSDAIEKLSDVSGQMAHYVKEVLR</sequence>
<accession>A0ABV2PKW4</accession>